<dbReference type="Pfam" id="PF13899">
    <property type="entry name" value="Thioredoxin_7"/>
    <property type="match status" value="1"/>
</dbReference>
<protein>
    <submittedName>
        <fullName evidence="1">Thioredoxin family protein</fullName>
    </submittedName>
</protein>
<name>A0A068NT32_FIMGI</name>
<dbReference type="AlphaFoldDB" id="A0A068NT32"/>
<dbReference type="RefSeq" id="WP_052547779.1">
    <property type="nucleotide sequence ID" value="NZ_CP007139.1"/>
</dbReference>
<dbReference type="HOGENOM" id="CLU_2273218_0_0_0"/>
<gene>
    <name evidence="1" type="ORF">OP10G_3139</name>
</gene>
<dbReference type="EMBL" id="CP007139">
    <property type="protein sequence ID" value="AIE86507.1"/>
    <property type="molecule type" value="Genomic_DNA"/>
</dbReference>
<reference evidence="1 2" key="1">
    <citation type="journal article" date="2014" name="PLoS ONE">
        <title>The first complete genome sequence of the class fimbriimonadia in the phylum armatimonadetes.</title>
        <authorList>
            <person name="Hu Z.Y."/>
            <person name="Wang Y.Z."/>
            <person name="Im W.T."/>
            <person name="Wang S.Y."/>
            <person name="Zhao G.P."/>
            <person name="Zheng H.J."/>
            <person name="Quan Z.X."/>
        </authorList>
    </citation>
    <scope>NUCLEOTIDE SEQUENCE [LARGE SCALE GENOMIC DNA]</scope>
    <source>
        <strain evidence="1">Gsoil 348</strain>
    </source>
</reference>
<dbReference type="SUPFAM" id="SSF52833">
    <property type="entry name" value="Thioredoxin-like"/>
    <property type="match status" value="1"/>
</dbReference>
<accession>A0A068NT32</accession>
<dbReference type="InterPro" id="IPR036249">
    <property type="entry name" value="Thioredoxin-like_sf"/>
</dbReference>
<dbReference type="KEGG" id="fgi:OP10G_3139"/>
<evidence type="ECO:0000313" key="1">
    <source>
        <dbReference type="EMBL" id="AIE86507.1"/>
    </source>
</evidence>
<dbReference type="STRING" id="661478.OP10G_3139"/>
<dbReference type="Proteomes" id="UP000027982">
    <property type="component" value="Chromosome"/>
</dbReference>
<organism evidence="1 2">
    <name type="scientific">Fimbriimonas ginsengisoli Gsoil 348</name>
    <dbReference type="NCBI Taxonomy" id="661478"/>
    <lineage>
        <taxon>Bacteria</taxon>
        <taxon>Bacillati</taxon>
        <taxon>Armatimonadota</taxon>
        <taxon>Fimbriimonadia</taxon>
        <taxon>Fimbriimonadales</taxon>
        <taxon>Fimbriimonadaceae</taxon>
        <taxon>Fimbriimonas</taxon>
    </lineage>
</organism>
<dbReference type="Gene3D" id="3.40.30.10">
    <property type="entry name" value="Glutaredoxin"/>
    <property type="match status" value="1"/>
</dbReference>
<proteinExistence type="predicted"/>
<evidence type="ECO:0000313" key="2">
    <source>
        <dbReference type="Proteomes" id="UP000027982"/>
    </source>
</evidence>
<dbReference type="eggNOG" id="COG0526">
    <property type="taxonomic scope" value="Bacteria"/>
</dbReference>
<sequence>MILDFGGNWCGDCRVLDKYYHLEPNASLLKANFILVEVNIGRFDKNKDIAEQYGVPLEKGVPALAVLDATGHPLFSQKKGEFESMRSLSPATLTDFLKRWKR</sequence>
<dbReference type="CDD" id="cd02947">
    <property type="entry name" value="TRX_family"/>
    <property type="match status" value="1"/>
</dbReference>
<keyword evidence="2" id="KW-1185">Reference proteome</keyword>